<protein>
    <recommendedName>
        <fullName evidence="2">histidine kinase</fullName>
        <ecNumber evidence="2">2.7.13.3</ecNumber>
    </recommendedName>
</protein>
<dbReference type="InterPro" id="IPR005467">
    <property type="entry name" value="His_kinase_dom"/>
</dbReference>
<dbReference type="GO" id="GO:0000155">
    <property type="term" value="F:phosphorelay sensor kinase activity"/>
    <property type="evidence" value="ECO:0007669"/>
    <property type="project" value="InterPro"/>
</dbReference>
<feature type="domain" description="Histidine kinase" evidence="6">
    <location>
        <begin position="482"/>
        <end position="705"/>
    </location>
</feature>
<dbReference type="RefSeq" id="WP_084092237.1">
    <property type="nucleotide sequence ID" value="NZ_FQZT01000019.1"/>
</dbReference>
<dbReference type="PRINTS" id="PR00344">
    <property type="entry name" value="BCTRLSENSOR"/>
</dbReference>
<dbReference type="Pfam" id="PF00512">
    <property type="entry name" value="HisKA"/>
    <property type="match status" value="1"/>
</dbReference>
<feature type="transmembrane region" description="Helical" evidence="5">
    <location>
        <begin position="7"/>
        <end position="27"/>
    </location>
</feature>
<dbReference type="PROSITE" id="PS50110">
    <property type="entry name" value="RESPONSE_REGULATORY"/>
    <property type="match status" value="1"/>
</dbReference>
<dbReference type="Gene3D" id="1.10.287.130">
    <property type="match status" value="1"/>
</dbReference>
<name>A0A1M6MMT3_MALRU</name>
<dbReference type="InterPro" id="IPR003594">
    <property type="entry name" value="HATPase_dom"/>
</dbReference>
<dbReference type="PANTHER" id="PTHR43065:SF42">
    <property type="entry name" value="TWO-COMPONENT SENSOR PPRA"/>
    <property type="match status" value="1"/>
</dbReference>
<dbReference type="Pfam" id="PF00072">
    <property type="entry name" value="Response_reg"/>
    <property type="match status" value="1"/>
</dbReference>
<keyword evidence="10" id="KW-1185">Reference proteome</keyword>
<dbReference type="Gene3D" id="3.40.50.2300">
    <property type="match status" value="1"/>
</dbReference>
<dbReference type="InterPro" id="IPR001789">
    <property type="entry name" value="Sig_transdc_resp-reg_receiver"/>
</dbReference>
<dbReference type="InterPro" id="IPR036097">
    <property type="entry name" value="HisK_dim/P_sf"/>
</dbReference>
<dbReference type="SMART" id="SM00388">
    <property type="entry name" value="HisKA"/>
    <property type="match status" value="1"/>
</dbReference>
<feature type="modified residue" description="4-aspartylphosphate" evidence="4">
    <location>
        <position position="777"/>
    </location>
</feature>
<evidence type="ECO:0000256" key="5">
    <source>
        <dbReference type="SAM" id="Phobius"/>
    </source>
</evidence>
<dbReference type="EC" id="2.7.13.3" evidence="2"/>
<evidence type="ECO:0000256" key="4">
    <source>
        <dbReference type="PROSITE-ProRule" id="PRU00169"/>
    </source>
</evidence>
<dbReference type="SMART" id="SM00091">
    <property type="entry name" value="PAS"/>
    <property type="match status" value="1"/>
</dbReference>
<dbReference type="Gene3D" id="3.30.565.10">
    <property type="entry name" value="Histidine kinase-like ATPase, C-terminal domain"/>
    <property type="match status" value="1"/>
</dbReference>
<dbReference type="SUPFAM" id="SSF55785">
    <property type="entry name" value="PYP-like sensor domain (PAS domain)"/>
    <property type="match status" value="1"/>
</dbReference>
<keyword evidence="5" id="KW-0812">Transmembrane</keyword>
<evidence type="ECO:0000256" key="1">
    <source>
        <dbReference type="ARBA" id="ARBA00000085"/>
    </source>
</evidence>
<dbReference type="SUPFAM" id="SSF47384">
    <property type="entry name" value="Homodimeric domain of signal transducing histidine kinase"/>
    <property type="match status" value="1"/>
</dbReference>
<dbReference type="SMART" id="SM00387">
    <property type="entry name" value="HATPase_c"/>
    <property type="match status" value="1"/>
</dbReference>
<evidence type="ECO:0000313" key="10">
    <source>
        <dbReference type="Proteomes" id="UP000184171"/>
    </source>
</evidence>
<reference evidence="9 10" key="1">
    <citation type="submission" date="2016-11" db="EMBL/GenBank/DDBJ databases">
        <authorList>
            <person name="Jaros S."/>
            <person name="Januszkiewicz K."/>
            <person name="Wedrychowicz H."/>
        </authorList>
    </citation>
    <scope>NUCLEOTIDE SEQUENCE [LARGE SCALE GENOMIC DNA]</scope>
    <source>
        <strain evidence="9 10">DSM 5091</strain>
    </source>
</reference>
<keyword evidence="3 4" id="KW-0597">Phosphoprotein</keyword>
<keyword evidence="5" id="KW-0472">Membrane</keyword>
<feature type="domain" description="PAS" evidence="8">
    <location>
        <begin position="347"/>
        <end position="399"/>
    </location>
</feature>
<sequence>MNIKWKAIFSIMSITLVIWAALVYFIYQQGQKDLNRVVEARITSARDIAATMETGIYPSYQKRIRSLVNTETSPARRQMVQAFHERDKAKLLQVSKPFLNVLRNESPDFTSFAWVLPDNTAFLRVHRPELTGDDIGEMRPDIVAANTTKKQVSAYAISGVGLGYHVSQPVYWQGEYCGVVQWGIGISKMVDLLQERLKAPTAILIEEEKARYIKQYNIPYPIKKVTGYAIIAADPDAFPVGNPNIDWEIERSWHDTQDKHFAMVRLLALPDLNQQPTGYLIAKLDLSEEYIAVKARFWTVLATTSLLLLVIFVLLYTNFNHLLKEIFTLNRSLEQRVKERSAELQKSRDEWVAMFNAIPDMVTIQDKNMAITAANKAVYDFFQASEQELIGKHCYELFHHRNQRCPGCTKNECYDRGESYQKTIYSEKLKRVFQVTAAPIQKSGEEQDSFVQIIQDVTEKKELEDDLIQAQKMEAIGTLAGGIAHDFNNILSAIIGYATMARMREEEGSRLARDLDSILKASNRAADLVKQILTFSRKDASSEELFQPHLLLAEVSKMLRSSIPTTINIESNVDPNSGWIEASQVRIHQVIMNLCTNAAQAIGNAKGTLTIELKQQQVRREEITESDVVPGDFICLSVSDTGSGMDSETMERIFDPYFTTKTGEQGTGLGLAVVHGIVRELRGFIRVNSAPGQGTRFDIYLPKADIQVETTDHDNEEIYLPTGTEKILVVDDEEAITEITVETLKELGYQVTGMQDSSRALEELRQHPDRYALLISDQTMPEITGKELAAELRQLNPSIPVLLCTGYSADLQEQGPLPENIKKVMAKPLPLPELATTVREVLDAAD</sequence>
<dbReference type="SMART" id="SM00448">
    <property type="entry name" value="REC"/>
    <property type="match status" value="1"/>
</dbReference>
<dbReference type="SUPFAM" id="SSF55874">
    <property type="entry name" value="ATPase domain of HSP90 chaperone/DNA topoisomerase II/histidine kinase"/>
    <property type="match status" value="1"/>
</dbReference>
<gene>
    <name evidence="9" type="ORF">SAMN02745165_03338</name>
</gene>
<dbReference type="InterPro" id="IPR003661">
    <property type="entry name" value="HisK_dim/P_dom"/>
</dbReference>
<dbReference type="InterPro" id="IPR035965">
    <property type="entry name" value="PAS-like_dom_sf"/>
</dbReference>
<dbReference type="CDD" id="cd00082">
    <property type="entry name" value="HisKA"/>
    <property type="match status" value="1"/>
</dbReference>
<dbReference type="CDD" id="cd00130">
    <property type="entry name" value="PAS"/>
    <property type="match status" value="1"/>
</dbReference>
<dbReference type="Pfam" id="PF08448">
    <property type="entry name" value="PAS_4"/>
    <property type="match status" value="1"/>
</dbReference>
<dbReference type="Gene3D" id="3.30.450.20">
    <property type="entry name" value="PAS domain"/>
    <property type="match status" value="1"/>
</dbReference>
<dbReference type="OrthoDB" id="9761263at2"/>
<dbReference type="Pfam" id="PF14827">
    <property type="entry name" value="dCache_3"/>
    <property type="match status" value="1"/>
</dbReference>
<dbReference type="PROSITE" id="PS50112">
    <property type="entry name" value="PAS"/>
    <property type="match status" value="1"/>
</dbReference>
<organism evidence="9 10">
    <name type="scientific">Malonomonas rubra DSM 5091</name>
    <dbReference type="NCBI Taxonomy" id="1122189"/>
    <lineage>
        <taxon>Bacteria</taxon>
        <taxon>Pseudomonadati</taxon>
        <taxon>Thermodesulfobacteriota</taxon>
        <taxon>Desulfuromonadia</taxon>
        <taxon>Desulfuromonadales</taxon>
        <taxon>Geopsychrobacteraceae</taxon>
        <taxon>Malonomonas</taxon>
    </lineage>
</organism>
<dbReference type="InterPro" id="IPR011006">
    <property type="entry name" value="CheY-like_superfamily"/>
</dbReference>
<evidence type="ECO:0000259" key="6">
    <source>
        <dbReference type="PROSITE" id="PS50109"/>
    </source>
</evidence>
<accession>A0A1M6MMT3</accession>
<comment type="catalytic activity">
    <reaction evidence="1">
        <text>ATP + protein L-histidine = ADP + protein N-phospho-L-histidine.</text>
        <dbReference type="EC" id="2.7.13.3"/>
    </reaction>
</comment>
<dbReference type="Pfam" id="PF02518">
    <property type="entry name" value="HATPase_c"/>
    <property type="match status" value="1"/>
</dbReference>
<dbReference type="PROSITE" id="PS50109">
    <property type="entry name" value="HIS_KIN"/>
    <property type="match status" value="1"/>
</dbReference>
<dbReference type="PANTHER" id="PTHR43065">
    <property type="entry name" value="SENSOR HISTIDINE KINASE"/>
    <property type="match status" value="1"/>
</dbReference>
<dbReference type="STRING" id="1122189.SAMN02745165_03338"/>
<dbReference type="InterPro" id="IPR029150">
    <property type="entry name" value="dCache_3"/>
</dbReference>
<feature type="transmembrane region" description="Helical" evidence="5">
    <location>
        <begin position="297"/>
        <end position="316"/>
    </location>
</feature>
<dbReference type="AlphaFoldDB" id="A0A1M6MMT3"/>
<dbReference type="NCBIfam" id="TIGR00229">
    <property type="entry name" value="sensory_box"/>
    <property type="match status" value="1"/>
</dbReference>
<evidence type="ECO:0000313" key="9">
    <source>
        <dbReference type="EMBL" id="SHJ84696.1"/>
    </source>
</evidence>
<evidence type="ECO:0000259" key="8">
    <source>
        <dbReference type="PROSITE" id="PS50112"/>
    </source>
</evidence>
<dbReference type="InterPro" id="IPR013656">
    <property type="entry name" value="PAS_4"/>
</dbReference>
<dbReference type="InterPro" id="IPR004358">
    <property type="entry name" value="Sig_transdc_His_kin-like_C"/>
</dbReference>
<dbReference type="InterPro" id="IPR036890">
    <property type="entry name" value="HATPase_C_sf"/>
</dbReference>
<dbReference type="EMBL" id="FQZT01000019">
    <property type="protein sequence ID" value="SHJ84696.1"/>
    <property type="molecule type" value="Genomic_DNA"/>
</dbReference>
<evidence type="ECO:0000256" key="2">
    <source>
        <dbReference type="ARBA" id="ARBA00012438"/>
    </source>
</evidence>
<dbReference type="SUPFAM" id="SSF52172">
    <property type="entry name" value="CheY-like"/>
    <property type="match status" value="1"/>
</dbReference>
<evidence type="ECO:0000256" key="3">
    <source>
        <dbReference type="ARBA" id="ARBA00022553"/>
    </source>
</evidence>
<feature type="domain" description="Response regulatory" evidence="7">
    <location>
        <begin position="726"/>
        <end position="842"/>
    </location>
</feature>
<proteinExistence type="predicted"/>
<keyword evidence="5" id="KW-1133">Transmembrane helix</keyword>
<evidence type="ECO:0000259" key="7">
    <source>
        <dbReference type="PROSITE" id="PS50110"/>
    </source>
</evidence>
<dbReference type="InterPro" id="IPR000014">
    <property type="entry name" value="PAS"/>
</dbReference>
<dbReference type="Proteomes" id="UP000184171">
    <property type="component" value="Unassembled WGS sequence"/>
</dbReference>